<dbReference type="InterPro" id="IPR044862">
    <property type="entry name" value="Pro_4_hyd_alph_FE2OG_OXY"/>
</dbReference>
<evidence type="ECO:0000313" key="8">
    <source>
        <dbReference type="EMBL" id="MBY5959107.1"/>
    </source>
</evidence>
<reference evidence="8" key="1">
    <citation type="submission" date="2021-06" db="EMBL/GenBank/DDBJ databases">
        <title>44 bacteria genomes isolated from Dapeng, Shenzhen.</title>
        <authorList>
            <person name="Zheng W."/>
            <person name="Yu S."/>
            <person name="Huang Y."/>
        </authorList>
    </citation>
    <scope>NUCLEOTIDE SEQUENCE</scope>
    <source>
        <strain evidence="8">DP5N28-2</strain>
    </source>
</reference>
<evidence type="ECO:0000256" key="1">
    <source>
        <dbReference type="ARBA" id="ARBA00001961"/>
    </source>
</evidence>
<dbReference type="AlphaFoldDB" id="A0A953HP02"/>
<comment type="cofactor">
    <cofactor evidence="1">
        <name>L-ascorbate</name>
        <dbReference type="ChEBI" id="CHEBI:38290"/>
    </cofactor>
</comment>
<dbReference type="Pfam" id="PF13640">
    <property type="entry name" value="2OG-FeII_Oxy_3"/>
    <property type="match status" value="1"/>
</dbReference>
<sequence>MKKEEQQFEHLITEMIDRKYGICDDFLNGEMLQGLRDNLHAYHAKGGMHPAGIGRRLDFKKNFKTRGDVIRWIEEDTEQGYEIEFLEKINAFIQYLNRTCYTQINQFEFHYAYYEAGSFYKRHLDQFKSHSGRKFSLVIYLNEDWSESDGGNLCLYLDDQVVNVLPKGGRAVFFRSDELEHEVRQAPGRSRISIAGWLKSE</sequence>
<dbReference type="RefSeq" id="WP_222580646.1">
    <property type="nucleotide sequence ID" value="NZ_JAHVHU010000012.1"/>
</dbReference>
<keyword evidence="3" id="KW-0847">Vitamin C</keyword>
<evidence type="ECO:0000256" key="3">
    <source>
        <dbReference type="ARBA" id="ARBA00022896"/>
    </source>
</evidence>
<keyword evidence="9" id="KW-1185">Reference proteome</keyword>
<dbReference type="EMBL" id="JAHVHU010000012">
    <property type="protein sequence ID" value="MBY5959107.1"/>
    <property type="molecule type" value="Genomic_DNA"/>
</dbReference>
<dbReference type="GO" id="GO:0031418">
    <property type="term" value="F:L-ascorbic acid binding"/>
    <property type="evidence" value="ECO:0007669"/>
    <property type="project" value="UniProtKB-KW"/>
</dbReference>
<evidence type="ECO:0000256" key="5">
    <source>
        <dbReference type="ARBA" id="ARBA00023002"/>
    </source>
</evidence>
<evidence type="ECO:0000259" key="7">
    <source>
        <dbReference type="PROSITE" id="PS51471"/>
    </source>
</evidence>
<evidence type="ECO:0000256" key="6">
    <source>
        <dbReference type="ARBA" id="ARBA00023004"/>
    </source>
</evidence>
<dbReference type="SMART" id="SM00702">
    <property type="entry name" value="P4Hc"/>
    <property type="match status" value="1"/>
</dbReference>
<keyword evidence="2" id="KW-0479">Metal-binding</keyword>
<dbReference type="Gene3D" id="2.60.120.620">
    <property type="entry name" value="q2cbj1_9rhob like domain"/>
    <property type="match status" value="1"/>
</dbReference>
<dbReference type="InterPro" id="IPR051559">
    <property type="entry name" value="HIF_prolyl_hydroxylases"/>
</dbReference>
<dbReference type="PANTHER" id="PTHR12907">
    <property type="entry name" value="EGL NINE HOMOLOG-RELATED"/>
    <property type="match status" value="1"/>
</dbReference>
<protein>
    <submittedName>
        <fullName evidence="8">2OG-Fe(II) oxygenase</fullName>
    </submittedName>
</protein>
<organism evidence="8 9">
    <name type="scientific">Membranihabitans marinus</name>
    <dbReference type="NCBI Taxonomy" id="1227546"/>
    <lineage>
        <taxon>Bacteria</taxon>
        <taxon>Pseudomonadati</taxon>
        <taxon>Bacteroidota</taxon>
        <taxon>Saprospiria</taxon>
        <taxon>Saprospirales</taxon>
        <taxon>Saprospiraceae</taxon>
        <taxon>Membranihabitans</taxon>
    </lineage>
</organism>
<comment type="caution">
    <text evidence="8">The sequence shown here is derived from an EMBL/GenBank/DDBJ whole genome shotgun (WGS) entry which is preliminary data.</text>
</comment>
<evidence type="ECO:0000256" key="4">
    <source>
        <dbReference type="ARBA" id="ARBA00022964"/>
    </source>
</evidence>
<feature type="domain" description="Fe2OG dioxygenase" evidence="7">
    <location>
        <begin position="103"/>
        <end position="200"/>
    </location>
</feature>
<dbReference type="InterPro" id="IPR005123">
    <property type="entry name" value="Oxoglu/Fe-dep_dioxygenase_dom"/>
</dbReference>
<keyword evidence="4" id="KW-0223">Dioxygenase</keyword>
<keyword evidence="6" id="KW-0408">Iron</keyword>
<accession>A0A953HP02</accession>
<gene>
    <name evidence="8" type="ORF">KUV50_13225</name>
</gene>
<evidence type="ECO:0000313" key="9">
    <source>
        <dbReference type="Proteomes" id="UP000753961"/>
    </source>
</evidence>
<dbReference type="GO" id="GO:0008198">
    <property type="term" value="F:ferrous iron binding"/>
    <property type="evidence" value="ECO:0007669"/>
    <property type="project" value="TreeGrafter"/>
</dbReference>
<name>A0A953HP02_9BACT</name>
<proteinExistence type="predicted"/>
<dbReference type="GO" id="GO:0071456">
    <property type="term" value="P:cellular response to hypoxia"/>
    <property type="evidence" value="ECO:0007669"/>
    <property type="project" value="TreeGrafter"/>
</dbReference>
<keyword evidence="5" id="KW-0560">Oxidoreductase</keyword>
<dbReference type="InterPro" id="IPR006620">
    <property type="entry name" value="Pro_4_hyd_alph"/>
</dbReference>
<dbReference type="Proteomes" id="UP000753961">
    <property type="component" value="Unassembled WGS sequence"/>
</dbReference>
<dbReference type="GO" id="GO:0031543">
    <property type="term" value="F:peptidyl-proline dioxygenase activity"/>
    <property type="evidence" value="ECO:0007669"/>
    <property type="project" value="TreeGrafter"/>
</dbReference>
<dbReference type="PROSITE" id="PS51471">
    <property type="entry name" value="FE2OG_OXY"/>
    <property type="match status" value="1"/>
</dbReference>
<dbReference type="PANTHER" id="PTHR12907:SF26">
    <property type="entry name" value="HIF PROLYL HYDROXYLASE, ISOFORM C"/>
    <property type="match status" value="1"/>
</dbReference>
<evidence type="ECO:0000256" key="2">
    <source>
        <dbReference type="ARBA" id="ARBA00022723"/>
    </source>
</evidence>